<dbReference type="PROSITE" id="PS00893">
    <property type="entry name" value="NUDIX_BOX"/>
    <property type="match status" value="1"/>
</dbReference>
<reference evidence="5" key="1">
    <citation type="submission" date="2021-02" db="EMBL/GenBank/DDBJ databases">
        <title>Rhodobacter shimadae sp. nov., an aerobic anoxygenic phototrophic bacterium isolated from a hot spring.</title>
        <authorList>
            <person name="Muramatsu S."/>
            <person name="Haruta S."/>
            <person name="Hirose S."/>
            <person name="Hanada S."/>
        </authorList>
    </citation>
    <scope>NUCLEOTIDE SEQUENCE</scope>
    <source>
        <strain evidence="5">N10</strain>
    </source>
</reference>
<evidence type="ECO:0000256" key="1">
    <source>
        <dbReference type="ARBA" id="ARBA00001946"/>
    </source>
</evidence>
<dbReference type="Pfam" id="PF00293">
    <property type="entry name" value="NUDIX"/>
    <property type="match status" value="1"/>
</dbReference>
<evidence type="ECO:0000313" key="5">
    <source>
        <dbReference type="EMBL" id="QYZ69038.1"/>
    </source>
</evidence>
<dbReference type="RefSeq" id="WP_220661258.1">
    <property type="nucleotide sequence ID" value="NZ_CP069370.1"/>
</dbReference>
<dbReference type="InterPro" id="IPR000086">
    <property type="entry name" value="NUDIX_hydrolase_dom"/>
</dbReference>
<comment type="similarity">
    <text evidence="3">Belongs to the Nudix hydrolase family.</text>
</comment>
<dbReference type="AlphaFoldDB" id="A0A8G0ZUQ3"/>
<comment type="cofactor">
    <cofactor evidence="1">
        <name>Mg(2+)</name>
        <dbReference type="ChEBI" id="CHEBI:18420"/>
    </cofactor>
</comment>
<dbReference type="PANTHER" id="PTHR43046:SF14">
    <property type="entry name" value="MUTT_NUDIX FAMILY PROTEIN"/>
    <property type="match status" value="1"/>
</dbReference>
<dbReference type="Gene3D" id="3.90.79.10">
    <property type="entry name" value="Nucleoside Triphosphate Pyrophosphohydrolase"/>
    <property type="match status" value="1"/>
</dbReference>
<dbReference type="PANTHER" id="PTHR43046">
    <property type="entry name" value="GDP-MANNOSE MANNOSYL HYDROLASE"/>
    <property type="match status" value="1"/>
</dbReference>
<evidence type="ECO:0000256" key="3">
    <source>
        <dbReference type="RuleBase" id="RU003476"/>
    </source>
</evidence>
<dbReference type="EMBL" id="CP069370">
    <property type="protein sequence ID" value="QYZ69038.1"/>
    <property type="molecule type" value="Genomic_DNA"/>
</dbReference>
<sequence length="150" mass="16467">MTTEAGGPAGDFIGAKAAFFCGGGVLTYLRDDKPGLGWRGMWDLPGGGREGEESAEECLLRELEEEFGLRLAPDRLIWRGVFPSIMDAARPSVFFAGRLNRAELAGIRFGEEGQGWELMPRDRWLTRPDAVGELQRRTALAWAALTAVPQ</sequence>
<name>A0A8G0ZUQ3_9RHOB</name>
<dbReference type="PROSITE" id="PS51462">
    <property type="entry name" value="NUDIX"/>
    <property type="match status" value="1"/>
</dbReference>
<proteinExistence type="inferred from homology"/>
<dbReference type="InterPro" id="IPR020084">
    <property type="entry name" value="NUDIX_hydrolase_CS"/>
</dbReference>
<dbReference type="PRINTS" id="PR00502">
    <property type="entry name" value="NUDIXFAMILY"/>
</dbReference>
<dbReference type="Proteomes" id="UP000826300">
    <property type="component" value="Chromosome"/>
</dbReference>
<dbReference type="GO" id="GO:0016787">
    <property type="term" value="F:hydrolase activity"/>
    <property type="evidence" value="ECO:0007669"/>
    <property type="project" value="UniProtKB-KW"/>
</dbReference>
<keyword evidence="2 3" id="KW-0378">Hydrolase</keyword>
<dbReference type="InterPro" id="IPR015797">
    <property type="entry name" value="NUDIX_hydrolase-like_dom_sf"/>
</dbReference>
<protein>
    <submittedName>
        <fullName evidence="5">NUDIX domain-containing protein</fullName>
    </submittedName>
</protein>
<dbReference type="InterPro" id="IPR020476">
    <property type="entry name" value="Nudix_hydrolase"/>
</dbReference>
<accession>A0A8G0ZUQ3</accession>
<organism evidence="5 6">
    <name type="scientific">Neotabrizicola shimadae</name>
    <dbReference type="NCBI Taxonomy" id="2807096"/>
    <lineage>
        <taxon>Bacteria</taxon>
        <taxon>Pseudomonadati</taxon>
        <taxon>Pseudomonadota</taxon>
        <taxon>Alphaproteobacteria</taxon>
        <taxon>Rhodobacterales</taxon>
        <taxon>Paracoccaceae</taxon>
        <taxon>Neotabrizicola</taxon>
    </lineage>
</organism>
<evidence type="ECO:0000259" key="4">
    <source>
        <dbReference type="PROSITE" id="PS51462"/>
    </source>
</evidence>
<evidence type="ECO:0000256" key="2">
    <source>
        <dbReference type="ARBA" id="ARBA00022801"/>
    </source>
</evidence>
<dbReference type="KEGG" id="nsm:JO391_14995"/>
<feature type="domain" description="Nudix hydrolase" evidence="4">
    <location>
        <begin position="10"/>
        <end position="144"/>
    </location>
</feature>
<gene>
    <name evidence="5" type="ORF">JO391_14995</name>
</gene>
<evidence type="ECO:0000313" key="6">
    <source>
        <dbReference type="Proteomes" id="UP000826300"/>
    </source>
</evidence>
<dbReference type="SUPFAM" id="SSF55811">
    <property type="entry name" value="Nudix"/>
    <property type="match status" value="1"/>
</dbReference>
<keyword evidence="6" id="KW-1185">Reference proteome</keyword>